<organism evidence="2 3">
    <name type="scientific">Micromonospora tulbaghiae</name>
    <dbReference type="NCBI Taxonomy" id="479978"/>
    <lineage>
        <taxon>Bacteria</taxon>
        <taxon>Bacillati</taxon>
        <taxon>Actinomycetota</taxon>
        <taxon>Actinomycetes</taxon>
        <taxon>Micromonosporales</taxon>
        <taxon>Micromonosporaceae</taxon>
        <taxon>Micromonospora</taxon>
    </lineage>
</organism>
<dbReference type="Gene3D" id="3.40.630.30">
    <property type="match status" value="1"/>
</dbReference>
<reference evidence="2 3" key="1">
    <citation type="submission" date="2017-10" db="EMBL/GenBank/DDBJ databases">
        <title>Integration of genomic and chemical information greatly accelerates assignment of the full stereostructure of myelolactone, a potent inhibitor of myeloma from a marine-derived Micromonospora.</title>
        <authorList>
            <person name="Kim M.C."/>
            <person name="Machado H."/>
            <person name="Jensen P.R."/>
            <person name="Fenical W."/>
        </authorList>
    </citation>
    <scope>NUCLEOTIDE SEQUENCE [LARGE SCALE GENOMIC DNA]</scope>
    <source>
        <strain evidence="2 3">CNY-010</strain>
    </source>
</reference>
<dbReference type="SUPFAM" id="SSF55729">
    <property type="entry name" value="Acyl-CoA N-acyltransferases (Nat)"/>
    <property type="match status" value="1"/>
</dbReference>
<dbReference type="InterPro" id="IPR016181">
    <property type="entry name" value="Acyl_CoA_acyltransferase"/>
</dbReference>
<proteinExistence type="predicted"/>
<dbReference type="GO" id="GO:0016747">
    <property type="term" value="F:acyltransferase activity, transferring groups other than amino-acyl groups"/>
    <property type="evidence" value="ECO:0007669"/>
    <property type="project" value="InterPro"/>
</dbReference>
<feature type="domain" description="N-acetyltransferase" evidence="1">
    <location>
        <begin position="11"/>
        <end position="174"/>
    </location>
</feature>
<dbReference type="KEGG" id="mtua:CSH63_33570"/>
<sequence length="185" mass="20345">MYPVTLKGRAVILREFRSDDAAPSLALVGDERVTQWLSFDSRGLEAATAMIEGAVARAKTEPRNEYYLAVTLPGDELIGFARLGLDGVRAAKLGYAIRADQWGHGYATDAARTLTDFGFRELGLHRISAAIGPDNGGSIVVAERLGMRYEGRIRDHVFTNGAWRDSLLYAVLVDEWPPVAKSHQR</sequence>
<dbReference type="InterPro" id="IPR051531">
    <property type="entry name" value="N-acetyltransferase"/>
</dbReference>
<evidence type="ECO:0000259" key="1">
    <source>
        <dbReference type="PROSITE" id="PS51186"/>
    </source>
</evidence>
<dbReference type="InterPro" id="IPR000182">
    <property type="entry name" value="GNAT_dom"/>
</dbReference>
<dbReference type="RefSeq" id="WP_120573606.1">
    <property type="nucleotide sequence ID" value="NZ_CP024087.1"/>
</dbReference>
<dbReference type="Pfam" id="PF13302">
    <property type="entry name" value="Acetyltransf_3"/>
    <property type="match status" value="1"/>
</dbReference>
<dbReference type="AlphaFoldDB" id="A0A386WUU9"/>
<gene>
    <name evidence="2" type="ORF">CSH63_33570</name>
</gene>
<protein>
    <submittedName>
        <fullName evidence="2">GNAT family N-acetyltransferase</fullName>
    </submittedName>
</protein>
<name>A0A386WUU9_9ACTN</name>
<accession>A0A386WUU9</accession>
<dbReference type="PROSITE" id="PS51186">
    <property type="entry name" value="GNAT"/>
    <property type="match status" value="1"/>
</dbReference>
<dbReference type="Proteomes" id="UP000267804">
    <property type="component" value="Chromosome"/>
</dbReference>
<dbReference type="PANTHER" id="PTHR43792:SF1">
    <property type="entry name" value="N-ACETYLTRANSFERASE DOMAIN-CONTAINING PROTEIN"/>
    <property type="match status" value="1"/>
</dbReference>
<dbReference type="EMBL" id="CP024087">
    <property type="protein sequence ID" value="AYF32286.1"/>
    <property type="molecule type" value="Genomic_DNA"/>
</dbReference>
<keyword evidence="2" id="KW-0808">Transferase</keyword>
<evidence type="ECO:0000313" key="3">
    <source>
        <dbReference type="Proteomes" id="UP000267804"/>
    </source>
</evidence>
<dbReference type="PANTHER" id="PTHR43792">
    <property type="entry name" value="GNAT FAMILY, PUTATIVE (AFU_ORTHOLOGUE AFUA_3G00765)-RELATED-RELATED"/>
    <property type="match status" value="1"/>
</dbReference>
<evidence type="ECO:0000313" key="2">
    <source>
        <dbReference type="EMBL" id="AYF32286.1"/>
    </source>
</evidence>